<dbReference type="PANTHER" id="PTHR11075:SF54">
    <property type="entry name" value="LARGE RIBOSOMAL SUBUNIT PROTEIN ML62"/>
    <property type="match status" value="1"/>
</dbReference>
<reference evidence="3" key="2">
    <citation type="submission" date="2023-06" db="EMBL/GenBank/DDBJ databases">
        <title>Black Yeasts Isolated from many extreme environments.</title>
        <authorList>
            <person name="Coleine C."/>
            <person name="Stajich J.E."/>
            <person name="Selbmann L."/>
        </authorList>
    </citation>
    <scope>NUCLEOTIDE SEQUENCE</scope>
    <source>
        <strain evidence="3">CCFEE 5200</strain>
    </source>
</reference>
<dbReference type="GO" id="GO:0070126">
    <property type="term" value="P:mitochondrial translational termination"/>
    <property type="evidence" value="ECO:0007669"/>
    <property type="project" value="TreeGrafter"/>
</dbReference>
<dbReference type="PANTHER" id="PTHR11075">
    <property type="entry name" value="PEPTIDE CHAIN RELEASE FACTOR"/>
    <property type="match status" value="1"/>
</dbReference>
<evidence type="ECO:0000259" key="2">
    <source>
        <dbReference type="Pfam" id="PF00472"/>
    </source>
</evidence>
<dbReference type="Proteomes" id="UP001175353">
    <property type="component" value="Unassembled WGS sequence"/>
</dbReference>
<dbReference type="OrthoDB" id="270639at2759"/>
<evidence type="ECO:0000313" key="5">
    <source>
        <dbReference type="Proteomes" id="UP000310066"/>
    </source>
</evidence>
<name>A0A4U0V4C3_9PEZI</name>
<dbReference type="GO" id="GO:0004045">
    <property type="term" value="F:peptidyl-tRNA hydrolase activity"/>
    <property type="evidence" value="ECO:0007669"/>
    <property type="project" value="TreeGrafter"/>
</dbReference>
<dbReference type="EMBL" id="NAJP01000022">
    <property type="protein sequence ID" value="TKA42555.1"/>
    <property type="molecule type" value="Genomic_DNA"/>
</dbReference>
<comment type="caution">
    <text evidence="4">The sequence shown here is derived from an EMBL/GenBank/DDBJ whole genome shotgun (WGS) entry which is preliminary data.</text>
</comment>
<dbReference type="SUPFAM" id="SSF110916">
    <property type="entry name" value="Peptidyl-tRNA hydrolase domain-like"/>
    <property type="match status" value="1"/>
</dbReference>
<dbReference type="EMBL" id="JAUJLE010000783">
    <property type="protein sequence ID" value="KAK0950729.1"/>
    <property type="molecule type" value="Genomic_DNA"/>
</dbReference>
<evidence type="ECO:0000313" key="3">
    <source>
        <dbReference type="EMBL" id="KAK0950729.1"/>
    </source>
</evidence>
<dbReference type="Gene3D" id="3.30.160.20">
    <property type="match status" value="1"/>
</dbReference>
<proteinExistence type="predicted"/>
<dbReference type="InterPro" id="IPR000352">
    <property type="entry name" value="Pep_chain_release_fac_I"/>
</dbReference>
<dbReference type="InterPro" id="IPR052104">
    <property type="entry name" value="Mito_Release_Factor_mL62"/>
</dbReference>
<protein>
    <recommendedName>
        <fullName evidence="2">Prokaryotic-type class I peptide chain release factors domain-containing protein</fullName>
    </recommendedName>
</protein>
<evidence type="ECO:0000313" key="4">
    <source>
        <dbReference type="EMBL" id="TKA42555.1"/>
    </source>
</evidence>
<evidence type="ECO:0000256" key="1">
    <source>
        <dbReference type="SAM" id="MobiDB-lite"/>
    </source>
</evidence>
<dbReference type="AlphaFoldDB" id="A0A4U0V4C3"/>
<keyword evidence="6" id="KW-1185">Reference proteome</keyword>
<feature type="region of interest" description="Disordered" evidence="1">
    <location>
        <begin position="143"/>
        <end position="192"/>
    </location>
</feature>
<dbReference type="Pfam" id="PF00472">
    <property type="entry name" value="RF-1"/>
    <property type="match status" value="1"/>
</dbReference>
<sequence>MLQRMSRPSALDSLRAIRFKRSYAAARHGAPADEADLSAARTWLSNLTPNTIPRTICQISFSRSSGPGGQNVNKVSSKATLRIPTPALLPLLPALLHPHILSSRYHAAKSNDLVIQADESRKQADNVEACFRKLSEVVAEAGREAVPGETSAAQGKRVEGLQKAEAAGRRRMKEMQSKKKSARRGGGGRDEG</sequence>
<dbReference type="Proteomes" id="UP000310066">
    <property type="component" value="Unassembled WGS sequence"/>
</dbReference>
<gene>
    <name evidence="4" type="ORF">B0A54_07397</name>
    <name evidence="3" type="ORF">LTR91_025447</name>
</gene>
<organism evidence="4 5">
    <name type="scientific">Friedmanniomyces endolithicus</name>
    <dbReference type="NCBI Taxonomy" id="329885"/>
    <lineage>
        <taxon>Eukaryota</taxon>
        <taxon>Fungi</taxon>
        <taxon>Dikarya</taxon>
        <taxon>Ascomycota</taxon>
        <taxon>Pezizomycotina</taxon>
        <taxon>Dothideomycetes</taxon>
        <taxon>Dothideomycetidae</taxon>
        <taxon>Mycosphaerellales</taxon>
        <taxon>Teratosphaeriaceae</taxon>
        <taxon>Friedmanniomyces</taxon>
    </lineage>
</organism>
<dbReference type="GO" id="GO:0016150">
    <property type="term" value="F:translation release factor activity, codon nonspecific"/>
    <property type="evidence" value="ECO:0007669"/>
    <property type="project" value="TreeGrafter"/>
</dbReference>
<accession>A0A4U0V4C3</accession>
<feature type="domain" description="Prokaryotic-type class I peptide chain release factors" evidence="2">
    <location>
        <begin position="51"/>
        <end position="180"/>
    </location>
</feature>
<feature type="compositionally biased region" description="Basic and acidic residues" evidence="1">
    <location>
        <begin position="156"/>
        <end position="177"/>
    </location>
</feature>
<dbReference type="GO" id="GO:0005762">
    <property type="term" value="C:mitochondrial large ribosomal subunit"/>
    <property type="evidence" value="ECO:0007669"/>
    <property type="project" value="TreeGrafter"/>
</dbReference>
<evidence type="ECO:0000313" key="6">
    <source>
        <dbReference type="Proteomes" id="UP001175353"/>
    </source>
</evidence>
<reference evidence="4 5" key="1">
    <citation type="submission" date="2017-03" db="EMBL/GenBank/DDBJ databases">
        <title>Genomes of endolithic fungi from Antarctica.</title>
        <authorList>
            <person name="Coleine C."/>
            <person name="Masonjones S."/>
            <person name="Stajich J.E."/>
        </authorList>
    </citation>
    <scope>NUCLEOTIDE SEQUENCE [LARGE SCALE GENOMIC DNA]</scope>
    <source>
        <strain evidence="4 5">CCFEE 5311</strain>
    </source>
</reference>
<dbReference type="STRING" id="329885.A0A4U0V4C3"/>